<comment type="caution">
    <text evidence="1">The sequence shown here is derived from an EMBL/GenBank/DDBJ whole genome shotgun (WGS) entry which is preliminary data.</text>
</comment>
<dbReference type="AlphaFoldDB" id="A0A1F5YHB3"/>
<proteinExistence type="predicted"/>
<dbReference type="EMBL" id="MFJB01000065">
    <property type="protein sequence ID" value="OGF99366.1"/>
    <property type="molecule type" value="Genomic_DNA"/>
</dbReference>
<evidence type="ECO:0008006" key="3">
    <source>
        <dbReference type="Google" id="ProtNLM"/>
    </source>
</evidence>
<accession>A0A1F5YHB3</accession>
<protein>
    <recommendedName>
        <fullName evidence="3">SpoVT-AbrB domain-containing protein</fullName>
    </recommendedName>
</protein>
<sequence length="86" mass="9698">MIIQINPTTLTTISEVNQTAVPALVRKILKVKRGDKLVWQIDESSRTVMVKEAPKDWGTYLLGAGIGVYGDVQKYIDDLRRDRTLP</sequence>
<dbReference type="Gene3D" id="2.10.260.10">
    <property type="match status" value="1"/>
</dbReference>
<organism evidence="1 2">
    <name type="scientific">Candidatus Gottesmanbacteria bacterium RBG_16_38_7b</name>
    <dbReference type="NCBI Taxonomy" id="1798372"/>
    <lineage>
        <taxon>Bacteria</taxon>
        <taxon>Candidatus Gottesmaniibacteriota</taxon>
    </lineage>
</organism>
<reference evidence="1 2" key="1">
    <citation type="journal article" date="2016" name="Nat. Commun.">
        <title>Thousands of microbial genomes shed light on interconnected biogeochemical processes in an aquifer system.</title>
        <authorList>
            <person name="Anantharaman K."/>
            <person name="Brown C.T."/>
            <person name="Hug L.A."/>
            <person name="Sharon I."/>
            <person name="Castelle C.J."/>
            <person name="Probst A.J."/>
            <person name="Thomas B.C."/>
            <person name="Singh A."/>
            <person name="Wilkins M.J."/>
            <person name="Karaoz U."/>
            <person name="Brodie E.L."/>
            <person name="Williams K.H."/>
            <person name="Hubbard S.S."/>
            <person name="Banfield J.F."/>
        </authorList>
    </citation>
    <scope>NUCLEOTIDE SEQUENCE [LARGE SCALE GENOMIC DNA]</scope>
</reference>
<dbReference type="Proteomes" id="UP000177396">
    <property type="component" value="Unassembled WGS sequence"/>
</dbReference>
<gene>
    <name evidence="1" type="ORF">A2153_05180</name>
</gene>
<dbReference type="InterPro" id="IPR037914">
    <property type="entry name" value="SpoVT-AbrB_sf"/>
</dbReference>
<dbReference type="SUPFAM" id="SSF89447">
    <property type="entry name" value="AbrB/MazE/MraZ-like"/>
    <property type="match status" value="1"/>
</dbReference>
<evidence type="ECO:0000313" key="2">
    <source>
        <dbReference type="Proteomes" id="UP000177396"/>
    </source>
</evidence>
<evidence type="ECO:0000313" key="1">
    <source>
        <dbReference type="EMBL" id="OGF99366.1"/>
    </source>
</evidence>
<name>A0A1F5YHB3_9BACT</name>